<protein>
    <submittedName>
        <fullName evidence="1">Uncharacterized protein</fullName>
    </submittedName>
</protein>
<evidence type="ECO:0000313" key="1">
    <source>
        <dbReference type="EMBL" id="TCT05900.1"/>
    </source>
</evidence>
<sequence>MDDGHTRDEATRDRHPLRSLISGGAEIAGGAVGGALGFLAAGPVGAAALGAGGALAAMALSHIGEEIAGRFLGPREKVRVGGVLALSASKIKERVQAGEQIRDDGFFDAKPDGRPDAEEVAESILLKAQREAEEKKLPYMANLLTNVAFDNSVNGQLAHQIVKAAEALTYRQLCLLSLFSGLAQHNLRSSAYRDVGEFPLNLMQVLYECYDLYNRGLVNVGGEVAFGPTDIKPSVMRIQGLGAFIFNLMGLAKIPPADVAVVASELRWRSSLTATSRHG</sequence>
<accession>A0A4R3LYW2</accession>
<proteinExistence type="predicted"/>
<comment type="caution">
    <text evidence="1">The sequence shown here is derived from an EMBL/GenBank/DDBJ whole genome shotgun (WGS) entry which is preliminary data.</text>
</comment>
<name>A0A4R3LYW2_9HYPH</name>
<evidence type="ECO:0000313" key="2">
    <source>
        <dbReference type="Proteomes" id="UP000294664"/>
    </source>
</evidence>
<organism evidence="1 2">
    <name type="scientific">Aquabacter spiritensis</name>
    <dbReference type="NCBI Taxonomy" id="933073"/>
    <lineage>
        <taxon>Bacteria</taxon>
        <taxon>Pseudomonadati</taxon>
        <taxon>Pseudomonadota</taxon>
        <taxon>Alphaproteobacteria</taxon>
        <taxon>Hyphomicrobiales</taxon>
        <taxon>Xanthobacteraceae</taxon>
        <taxon>Aquabacter</taxon>
    </lineage>
</organism>
<gene>
    <name evidence="1" type="ORF">EDC64_1031</name>
</gene>
<dbReference type="Proteomes" id="UP000294664">
    <property type="component" value="Unassembled WGS sequence"/>
</dbReference>
<dbReference type="AlphaFoldDB" id="A0A4R3LYW2"/>
<reference evidence="1 2" key="1">
    <citation type="submission" date="2019-03" db="EMBL/GenBank/DDBJ databases">
        <title>Genomic Encyclopedia of Type Strains, Phase IV (KMG-IV): sequencing the most valuable type-strain genomes for metagenomic binning, comparative biology and taxonomic classification.</title>
        <authorList>
            <person name="Goeker M."/>
        </authorList>
    </citation>
    <scope>NUCLEOTIDE SEQUENCE [LARGE SCALE GENOMIC DNA]</scope>
    <source>
        <strain evidence="1 2">DSM 9035</strain>
    </source>
</reference>
<dbReference type="EMBL" id="SMAI01000003">
    <property type="protein sequence ID" value="TCT05900.1"/>
    <property type="molecule type" value="Genomic_DNA"/>
</dbReference>
<keyword evidence="2" id="KW-1185">Reference proteome</keyword>